<comment type="caution">
    <text evidence="1">The sequence shown here is derived from an EMBL/GenBank/DDBJ whole genome shotgun (WGS) entry which is preliminary data.</text>
</comment>
<dbReference type="EMBL" id="LNYY01000004">
    <property type="protein sequence ID" value="KTD71429.1"/>
    <property type="molecule type" value="Genomic_DNA"/>
</dbReference>
<protein>
    <submittedName>
        <fullName evidence="1">Uncharacterized protein</fullName>
    </submittedName>
</protein>
<organism evidence="1 2">
    <name type="scientific">Legionella steelei</name>
    <dbReference type="NCBI Taxonomy" id="947033"/>
    <lineage>
        <taxon>Bacteria</taxon>
        <taxon>Pseudomonadati</taxon>
        <taxon>Pseudomonadota</taxon>
        <taxon>Gammaproteobacteria</taxon>
        <taxon>Legionellales</taxon>
        <taxon>Legionellaceae</taxon>
        <taxon>Legionella</taxon>
    </lineage>
</organism>
<gene>
    <name evidence="1" type="ORF">Lste_0195</name>
</gene>
<name>A0A0W0ZQC6_9GAMM</name>
<reference evidence="1 2" key="1">
    <citation type="submission" date="2015-11" db="EMBL/GenBank/DDBJ databases">
        <title>Genomic analysis of 38 Legionella species identifies large and diverse effector repertoires.</title>
        <authorList>
            <person name="Burstein D."/>
            <person name="Amaro F."/>
            <person name="Zusman T."/>
            <person name="Lifshitz Z."/>
            <person name="Cohen O."/>
            <person name="Gilbert J.A."/>
            <person name="Pupko T."/>
            <person name="Shuman H.A."/>
            <person name="Segal G."/>
        </authorList>
    </citation>
    <scope>NUCLEOTIDE SEQUENCE [LARGE SCALE GENOMIC DNA]</scope>
    <source>
        <strain evidence="1 2">IMVS3376</strain>
    </source>
</reference>
<keyword evidence="2" id="KW-1185">Reference proteome</keyword>
<dbReference type="PATRIC" id="fig|947033.5.peg.212"/>
<dbReference type="RefSeq" id="WP_058509216.1">
    <property type="nucleotide sequence ID" value="NZ_LNYY01000004.1"/>
</dbReference>
<evidence type="ECO:0000313" key="1">
    <source>
        <dbReference type="EMBL" id="KTD71429.1"/>
    </source>
</evidence>
<dbReference type="AlphaFoldDB" id="A0A0W0ZQC6"/>
<dbReference type="Proteomes" id="UP000054926">
    <property type="component" value="Unassembled WGS sequence"/>
</dbReference>
<accession>A0A0W0ZQC6</accession>
<dbReference type="OrthoDB" id="5652501at2"/>
<evidence type="ECO:0000313" key="2">
    <source>
        <dbReference type="Proteomes" id="UP000054926"/>
    </source>
</evidence>
<proteinExistence type="predicted"/>
<sequence>MSYAKQQATQQPVSMYNLLSWSTVYRGYNALVAGLVMFQYINNPEAAAIEYLPDVAIHAFEAIAPNSLNQLAAGANIARGIQAGLAFFSGNSTIPSVANLTDVFNHGLNTYHRLS</sequence>